<accession>A0A6P8HSY7</accession>
<dbReference type="OrthoDB" id="10399039at2759"/>
<dbReference type="InParanoid" id="A0A6P8HSY7"/>
<sequence length="796" mass="84374">MNDSRKHLGLAKGVDNTSSDWNDNSFVYYGLRKSNTGTQDMKLATRGERTAIDESTKSVGNKKHPVVVDLTLDDSDDEDGGVGGGSAGQDDSKNCGSINGAVGSTSVSDSNRVGVSSGSSRVGESRVDSEVVSGGGSRVGVSRVGVSRVGESGVVGSGSRIDGNASEVVSVGSSRVGVSSGVSRVGESGVVGSGSRCDGSASEVVSGGSRRASVSSGVSRVSVSRVGESGVVGSGSRFDGSASEVVSGGSRRVSVSSGVSRVGVSRVGESGVVGSGSRVDGSASEVVSGGGSRVSVSSGGGTRFCGSDDDIEVVSSNDSRIDLSSGGSRINGSSEIVVNIGGSRVGVSGGRSVVINGGDSVVGEDGDDIISQGQPNTLPKILSAYSLNSGHPSYPATELRNLLSQKAKENVVKVNGMVVNGSADILTKGPNPGMLTASPLKNGIISQPKNDVISNNNQSSFEPIASNRNDVMNDVTNLRNEESSTKKHGDTQMLLSNWSVRHDSNLDTILRDQDGATSPTETGDQVIITKVVTSADKSYGRKQHPRKAPVQIRKLYFEENSEEKVIPSPSSGREGLKRNRKTNSLGTNSIERPEKRNLEETIASLNGNINGTPWSFTMKSDHSCREEKIRNLKARLSKQQEAVEKLRTKEKTVASRSNSVGRVLVVQISDLKDKLEIQSEKKQSFRVFDQKDHLDNVGSGNKRKRKTLDRKGSYRPQKRSRTRIEKEIAKQRLPRCRRGRSNYPVVRKVEQIVPVVSKDLWHREMEKMEEELASSNRALDKNAFLLFLGLKKVEAS</sequence>
<dbReference type="Proteomes" id="UP000515163">
    <property type="component" value="Unplaced"/>
</dbReference>
<dbReference type="AlphaFoldDB" id="A0A6P8HSY7"/>
<feature type="compositionally biased region" description="Low complexity" evidence="1">
    <location>
        <begin position="271"/>
        <end position="287"/>
    </location>
</feature>
<reference evidence="3" key="1">
    <citation type="submission" date="2025-08" db="UniProtKB">
        <authorList>
            <consortium name="RefSeq"/>
        </authorList>
    </citation>
    <scope>IDENTIFICATION</scope>
    <source>
        <tissue evidence="3">Tentacle</tissue>
    </source>
</reference>
<feature type="region of interest" description="Disordered" evidence="1">
    <location>
        <begin position="271"/>
        <end position="293"/>
    </location>
</feature>
<feature type="compositionally biased region" description="Low complexity" evidence="1">
    <location>
        <begin position="106"/>
        <end position="122"/>
    </location>
</feature>
<proteinExistence type="predicted"/>
<organism evidence="2 3">
    <name type="scientific">Actinia tenebrosa</name>
    <name type="common">Australian red waratah sea anemone</name>
    <dbReference type="NCBI Taxonomy" id="6105"/>
    <lineage>
        <taxon>Eukaryota</taxon>
        <taxon>Metazoa</taxon>
        <taxon>Cnidaria</taxon>
        <taxon>Anthozoa</taxon>
        <taxon>Hexacorallia</taxon>
        <taxon>Actiniaria</taxon>
        <taxon>Actiniidae</taxon>
        <taxon>Actinia</taxon>
    </lineage>
</organism>
<dbReference type="GeneID" id="116295737"/>
<feature type="region of interest" description="Disordered" evidence="1">
    <location>
        <begin position="560"/>
        <end position="597"/>
    </location>
</feature>
<evidence type="ECO:0000256" key="1">
    <source>
        <dbReference type="SAM" id="MobiDB-lite"/>
    </source>
</evidence>
<evidence type="ECO:0000313" key="3">
    <source>
        <dbReference type="RefSeq" id="XP_031559509.1"/>
    </source>
</evidence>
<dbReference type="RefSeq" id="XP_031559509.1">
    <property type="nucleotide sequence ID" value="XM_031703649.1"/>
</dbReference>
<keyword evidence="2" id="KW-1185">Reference proteome</keyword>
<evidence type="ECO:0000313" key="2">
    <source>
        <dbReference type="Proteomes" id="UP000515163"/>
    </source>
</evidence>
<feature type="region of interest" description="Disordered" evidence="1">
    <location>
        <begin position="695"/>
        <end position="720"/>
    </location>
</feature>
<gene>
    <name evidence="3" type="primary">LOC116295737</name>
</gene>
<feature type="region of interest" description="Disordered" evidence="1">
    <location>
        <begin position="52"/>
        <end position="137"/>
    </location>
</feature>
<name>A0A6P8HSY7_ACTTE</name>
<feature type="compositionally biased region" description="Acidic residues" evidence="1">
    <location>
        <begin position="71"/>
        <end position="80"/>
    </location>
</feature>
<protein>
    <submittedName>
        <fullName evidence="3">Uncharacterized protein LOC116295737</fullName>
    </submittedName>
</protein>
<dbReference type="KEGG" id="aten:116295737"/>
<feature type="compositionally biased region" description="Polar residues" evidence="1">
    <location>
        <begin position="94"/>
        <end position="105"/>
    </location>
</feature>